<protein>
    <submittedName>
        <fullName evidence="4">Isomerase</fullName>
    </submittedName>
</protein>
<sequence length="267" mass="28344">MRLPIYQVDAFTDRVFAGNPAAVVPLESWLPDSQLQAIAAENNLAETAFFTRSGQGVEGGYELRWFTPAVEVDLCGHATLATAFVISTILEPGRAHMDFATRQAGTLTVTRDGDRYTLDFPNRPASPAERPDPNLLAALGGPAPAAVLSGRDYLVVYDSADAVRGLAPDMALLSKLDLWAVCVTAPGDGGADFVSRLFAPAQGIPEDPVTGSTHCMLTPYWAERLGKTVLTARQVSARGGDLLCELAGDRVKIGGQAVLYLEGSILV</sequence>
<dbReference type="PANTHER" id="PTHR13774">
    <property type="entry name" value="PHENAZINE BIOSYNTHESIS PROTEIN"/>
    <property type="match status" value="1"/>
</dbReference>
<dbReference type="RefSeq" id="WP_111070002.1">
    <property type="nucleotide sequence ID" value="NZ_CP029833.1"/>
</dbReference>
<evidence type="ECO:0000256" key="3">
    <source>
        <dbReference type="PIRSR" id="PIRSR016184-1"/>
    </source>
</evidence>
<dbReference type="GO" id="GO:0005737">
    <property type="term" value="C:cytoplasm"/>
    <property type="evidence" value="ECO:0007669"/>
    <property type="project" value="TreeGrafter"/>
</dbReference>
<dbReference type="Gene3D" id="3.10.310.10">
    <property type="entry name" value="Diaminopimelate Epimerase, Chain A, domain 1"/>
    <property type="match status" value="2"/>
</dbReference>
<evidence type="ECO:0000313" key="4">
    <source>
        <dbReference type="EMBL" id="AWU97277.1"/>
    </source>
</evidence>
<dbReference type="KEGG" id="azm:DM194_23630"/>
<geneLocation type="plasmid" evidence="4 5">
    <name>unnamed3</name>
</geneLocation>
<dbReference type="AlphaFoldDB" id="A0A2U9SER3"/>
<evidence type="ECO:0000313" key="5">
    <source>
        <dbReference type="Proteomes" id="UP000249605"/>
    </source>
</evidence>
<dbReference type="NCBIfam" id="TIGR00654">
    <property type="entry name" value="PhzF_family"/>
    <property type="match status" value="1"/>
</dbReference>
<accession>A0A2U9SER3</accession>
<dbReference type="PIRSF" id="PIRSF016184">
    <property type="entry name" value="PhzC_PhzF"/>
    <property type="match status" value="1"/>
</dbReference>
<gene>
    <name evidence="4" type="ORF">DM194_23630</name>
</gene>
<keyword evidence="4" id="KW-0614">Plasmid</keyword>
<keyword evidence="2 4" id="KW-0413">Isomerase</keyword>
<comment type="similarity">
    <text evidence="1">Belongs to the PhzF family.</text>
</comment>
<evidence type="ECO:0000256" key="1">
    <source>
        <dbReference type="ARBA" id="ARBA00008270"/>
    </source>
</evidence>
<evidence type="ECO:0000256" key="2">
    <source>
        <dbReference type="ARBA" id="ARBA00023235"/>
    </source>
</evidence>
<dbReference type="SUPFAM" id="SSF54506">
    <property type="entry name" value="Diaminopimelate epimerase-like"/>
    <property type="match status" value="1"/>
</dbReference>
<reference evidence="4 5" key="1">
    <citation type="submission" date="2018-06" db="EMBL/GenBank/DDBJ databases">
        <title>Complete genome sequencing of Azospirillum sp. M2T2B2.</title>
        <authorList>
            <person name="Heo J."/>
            <person name="Kim S.-J."/>
            <person name="Kwon S.-W."/>
            <person name="Anandham R."/>
        </authorList>
    </citation>
    <scope>NUCLEOTIDE SEQUENCE [LARGE SCALE GENOMIC DNA]</scope>
    <source>
        <strain evidence="4 5">M2T2B2</strain>
        <plasmid evidence="4 5">unnamed3</plasmid>
    </source>
</reference>
<organism evidence="4 5">
    <name type="scientific">Azospirillum ramasamyi</name>
    <dbReference type="NCBI Taxonomy" id="682998"/>
    <lineage>
        <taxon>Bacteria</taxon>
        <taxon>Pseudomonadati</taxon>
        <taxon>Pseudomonadota</taxon>
        <taxon>Alphaproteobacteria</taxon>
        <taxon>Rhodospirillales</taxon>
        <taxon>Azospirillaceae</taxon>
        <taxon>Azospirillum</taxon>
    </lineage>
</organism>
<dbReference type="EMBL" id="CP029833">
    <property type="protein sequence ID" value="AWU97277.1"/>
    <property type="molecule type" value="Genomic_DNA"/>
</dbReference>
<keyword evidence="5" id="KW-1185">Reference proteome</keyword>
<feature type="active site" evidence="3">
    <location>
        <position position="46"/>
    </location>
</feature>
<dbReference type="Pfam" id="PF02567">
    <property type="entry name" value="PhzC-PhzF"/>
    <property type="match status" value="1"/>
</dbReference>
<dbReference type="Proteomes" id="UP000249605">
    <property type="component" value="Plasmid unnamed3"/>
</dbReference>
<proteinExistence type="inferred from homology"/>
<dbReference type="GO" id="GO:0016853">
    <property type="term" value="F:isomerase activity"/>
    <property type="evidence" value="ECO:0007669"/>
    <property type="project" value="UniProtKB-KW"/>
</dbReference>
<name>A0A2U9SER3_9PROT</name>
<dbReference type="OrthoDB" id="9788221at2"/>
<dbReference type="PANTHER" id="PTHR13774:SF17">
    <property type="entry name" value="PHENAZINE BIOSYNTHESIS-LIKE DOMAIN-CONTAINING PROTEIN"/>
    <property type="match status" value="1"/>
</dbReference>
<dbReference type="InterPro" id="IPR003719">
    <property type="entry name" value="Phenazine_PhzF-like"/>
</dbReference>